<dbReference type="InterPro" id="IPR001763">
    <property type="entry name" value="Rhodanese-like_dom"/>
</dbReference>
<organism evidence="2 3">
    <name type="scientific">Denitratimonas tolerans</name>
    <dbReference type="NCBI Taxonomy" id="1338420"/>
    <lineage>
        <taxon>Bacteria</taxon>
        <taxon>Pseudomonadati</taxon>
        <taxon>Pseudomonadota</taxon>
        <taxon>Gammaproteobacteria</taxon>
        <taxon>Lysobacterales</taxon>
        <taxon>Lysobacteraceae</taxon>
        <taxon>Denitratimonas</taxon>
    </lineage>
</organism>
<dbReference type="GO" id="GO:0004792">
    <property type="term" value="F:thiosulfate-cyanide sulfurtransferase activity"/>
    <property type="evidence" value="ECO:0007669"/>
    <property type="project" value="InterPro"/>
</dbReference>
<dbReference type="Pfam" id="PF00581">
    <property type="entry name" value="Rhodanese"/>
    <property type="match status" value="1"/>
</dbReference>
<protein>
    <submittedName>
        <fullName evidence="2">Rhodanese-like domain-containing protein</fullName>
    </submittedName>
</protein>
<dbReference type="PANTHER" id="PTHR44086">
    <property type="entry name" value="THIOSULFATE SULFURTRANSFERASE RDL2, MITOCHONDRIAL-RELATED"/>
    <property type="match status" value="1"/>
</dbReference>
<dbReference type="SMART" id="SM00450">
    <property type="entry name" value="RHOD"/>
    <property type="match status" value="1"/>
</dbReference>
<dbReference type="SUPFAM" id="SSF52821">
    <property type="entry name" value="Rhodanese/Cell cycle control phosphatase"/>
    <property type="match status" value="1"/>
</dbReference>
<proteinExistence type="predicted"/>
<evidence type="ECO:0000259" key="1">
    <source>
        <dbReference type="PROSITE" id="PS50206"/>
    </source>
</evidence>
<reference evidence="2 3" key="1">
    <citation type="journal article" date="2016" name="Antonie Van Leeuwenhoek">
        <title>Denitratimonas tolerans gen. nov., sp. nov., a denitrifying bacterium isolated from a bioreactor for tannery wastewater treatment.</title>
        <authorList>
            <person name="Han S.I."/>
            <person name="Kim J.O."/>
            <person name="Lee Y.R."/>
            <person name="Ekpeghere K.I."/>
            <person name="Koh S.C."/>
            <person name="Whang K.S."/>
        </authorList>
    </citation>
    <scope>NUCLEOTIDE SEQUENCE [LARGE SCALE GENOMIC DNA]</scope>
    <source>
        <strain evidence="2 3">KACC 17565</strain>
    </source>
</reference>
<gene>
    <name evidence="2" type="ORF">WB794_04355</name>
</gene>
<comment type="caution">
    <text evidence="2">The sequence shown here is derived from an EMBL/GenBank/DDBJ whole genome shotgun (WGS) entry which is preliminary data.</text>
</comment>
<dbReference type="InterPro" id="IPR001307">
    <property type="entry name" value="Thiosulphate_STrfase_CS"/>
</dbReference>
<dbReference type="PANTHER" id="PTHR44086:SF10">
    <property type="entry name" value="THIOSULFATE SULFURTRANSFERASE_RHODANESE-LIKE DOMAIN-CONTAINING PROTEIN 3"/>
    <property type="match status" value="1"/>
</dbReference>
<name>A0AAW9R2W9_9GAMM</name>
<dbReference type="InterPro" id="IPR036873">
    <property type="entry name" value="Rhodanese-like_dom_sf"/>
</dbReference>
<dbReference type="PROSITE" id="PS00380">
    <property type="entry name" value="RHODANESE_1"/>
    <property type="match status" value="1"/>
</dbReference>
<sequence>MTANDLVADACTRIRQIDAMALHAMTEAPLLIDVREPGEFAAGHLPGAVNLPRGVLEFAIEAHPALACETSPTLADRSRHLVVYCLSGGRAALATDSLQRLGFRKVECLIGGFTGWTGAGLPVEGA</sequence>
<dbReference type="Proteomes" id="UP001364472">
    <property type="component" value="Unassembled WGS sequence"/>
</dbReference>
<feature type="domain" description="Rhodanese" evidence="1">
    <location>
        <begin position="25"/>
        <end position="125"/>
    </location>
</feature>
<dbReference type="EMBL" id="JBBDHC010000004">
    <property type="protein sequence ID" value="MEJ1248909.1"/>
    <property type="molecule type" value="Genomic_DNA"/>
</dbReference>
<dbReference type="CDD" id="cd00158">
    <property type="entry name" value="RHOD"/>
    <property type="match status" value="1"/>
</dbReference>
<keyword evidence="3" id="KW-1185">Reference proteome</keyword>
<accession>A0AAW9R2W9</accession>
<evidence type="ECO:0000313" key="3">
    <source>
        <dbReference type="Proteomes" id="UP001364472"/>
    </source>
</evidence>
<dbReference type="RefSeq" id="WP_337334626.1">
    <property type="nucleotide sequence ID" value="NZ_JBBDHC010000004.1"/>
</dbReference>
<dbReference type="PROSITE" id="PS50206">
    <property type="entry name" value="RHODANESE_3"/>
    <property type="match status" value="1"/>
</dbReference>
<evidence type="ECO:0000313" key="2">
    <source>
        <dbReference type="EMBL" id="MEJ1248909.1"/>
    </source>
</evidence>
<dbReference type="AlphaFoldDB" id="A0AAW9R2W9"/>
<dbReference type="Gene3D" id="3.40.250.10">
    <property type="entry name" value="Rhodanese-like domain"/>
    <property type="match status" value="1"/>
</dbReference>